<evidence type="ECO:0000259" key="13">
    <source>
        <dbReference type="PROSITE" id="PS51671"/>
    </source>
</evidence>
<dbReference type="Gene3D" id="3.30.70.260">
    <property type="match status" value="1"/>
</dbReference>
<evidence type="ECO:0000256" key="3">
    <source>
        <dbReference type="ARBA" id="ARBA00008636"/>
    </source>
</evidence>
<comment type="pathway">
    <text evidence="2 11">Carbohydrate biosynthesis; gluconeogenesis.</text>
</comment>
<dbReference type="InterPro" id="IPR005131">
    <property type="entry name" value="Ser_deHydtase_bsu"/>
</dbReference>
<dbReference type="PIRSF" id="PIRSF036692">
    <property type="entry name" value="SDH_B"/>
    <property type="match status" value="1"/>
</dbReference>
<dbReference type="GO" id="GO:0003941">
    <property type="term" value="F:L-serine ammonia-lyase activity"/>
    <property type="evidence" value="ECO:0007669"/>
    <property type="project" value="UniProtKB-UniRule"/>
</dbReference>
<evidence type="ECO:0000256" key="5">
    <source>
        <dbReference type="ARBA" id="ARBA00022485"/>
    </source>
</evidence>
<accession>A0A2N6UI22</accession>
<feature type="domain" description="ACT" evidence="13">
    <location>
        <begin position="149"/>
        <end position="218"/>
    </location>
</feature>
<evidence type="ECO:0000256" key="2">
    <source>
        <dbReference type="ARBA" id="ARBA00004742"/>
    </source>
</evidence>
<gene>
    <name evidence="14" type="primary">sdaAB</name>
    <name evidence="14" type="ORF">CJ192_06775</name>
</gene>
<dbReference type="Gene3D" id="3.30.1330.90">
    <property type="entry name" value="D-3-phosphoglycerate dehydrogenase, domain 3"/>
    <property type="match status" value="1"/>
</dbReference>
<evidence type="ECO:0000256" key="9">
    <source>
        <dbReference type="ARBA" id="ARBA00023239"/>
    </source>
</evidence>
<keyword evidence="9 11" id="KW-0456">Lyase</keyword>
<keyword evidence="5 11" id="KW-0004">4Fe-4S</keyword>
<dbReference type="InterPro" id="IPR004643">
    <property type="entry name" value="Fe-S_L-Ser_bsu"/>
</dbReference>
<dbReference type="RefSeq" id="WP_004812704.1">
    <property type="nucleotide sequence ID" value="NZ_CABKPG010000046.1"/>
</dbReference>
<dbReference type="SUPFAM" id="SSF55021">
    <property type="entry name" value="ACT-like"/>
    <property type="match status" value="1"/>
</dbReference>
<dbReference type="GO" id="GO:0051539">
    <property type="term" value="F:4 iron, 4 sulfur cluster binding"/>
    <property type="evidence" value="ECO:0007669"/>
    <property type="project" value="UniProtKB-UniRule"/>
</dbReference>
<keyword evidence="6 11" id="KW-0479">Metal-binding</keyword>
<comment type="cofactor">
    <cofactor evidence="1 12">
        <name>[4Fe-4S] cluster</name>
        <dbReference type="ChEBI" id="CHEBI:49883"/>
    </cofactor>
</comment>
<evidence type="ECO:0000256" key="1">
    <source>
        <dbReference type="ARBA" id="ARBA00001966"/>
    </source>
</evidence>
<dbReference type="InterPro" id="IPR051318">
    <property type="entry name" value="Fe-S_L-Ser"/>
</dbReference>
<dbReference type="SUPFAM" id="SSF143548">
    <property type="entry name" value="Serine metabolism enzymes domain"/>
    <property type="match status" value="1"/>
</dbReference>
<dbReference type="InterPro" id="IPR045865">
    <property type="entry name" value="ACT-like_dom_sf"/>
</dbReference>
<dbReference type="PANTHER" id="PTHR30182:SF12">
    <property type="entry name" value="L-SERINE DEHYDRATASE, BETA CHAIN-RELATED"/>
    <property type="match status" value="1"/>
</dbReference>
<dbReference type="NCBIfam" id="TIGR00719">
    <property type="entry name" value="sda_beta"/>
    <property type="match status" value="1"/>
</dbReference>
<comment type="similarity">
    <text evidence="3 11 12">Belongs to the iron-sulfur dependent L-serine dehydratase family.</text>
</comment>
<dbReference type="InterPro" id="IPR029009">
    <property type="entry name" value="ASB_dom_sf"/>
</dbReference>
<evidence type="ECO:0000256" key="7">
    <source>
        <dbReference type="ARBA" id="ARBA00023004"/>
    </source>
</evidence>
<dbReference type="GO" id="GO:0046872">
    <property type="term" value="F:metal ion binding"/>
    <property type="evidence" value="ECO:0007669"/>
    <property type="project" value="UniProtKB-UniRule"/>
</dbReference>
<evidence type="ECO:0000313" key="14">
    <source>
        <dbReference type="EMBL" id="PMC81215.1"/>
    </source>
</evidence>
<comment type="catalytic activity">
    <reaction evidence="10 11 12">
        <text>L-serine = pyruvate + NH4(+)</text>
        <dbReference type="Rhea" id="RHEA:19169"/>
        <dbReference type="ChEBI" id="CHEBI:15361"/>
        <dbReference type="ChEBI" id="CHEBI:28938"/>
        <dbReference type="ChEBI" id="CHEBI:33384"/>
        <dbReference type="EC" id="4.3.1.17"/>
    </reaction>
</comment>
<dbReference type="PANTHER" id="PTHR30182">
    <property type="entry name" value="L-SERINE DEHYDRATASE"/>
    <property type="match status" value="1"/>
</dbReference>
<evidence type="ECO:0000256" key="11">
    <source>
        <dbReference type="PIRNR" id="PIRNR036692"/>
    </source>
</evidence>
<dbReference type="EMBL" id="PNHP01000004">
    <property type="protein sequence ID" value="PMC81215.1"/>
    <property type="molecule type" value="Genomic_DNA"/>
</dbReference>
<evidence type="ECO:0000256" key="10">
    <source>
        <dbReference type="ARBA" id="ARBA00049406"/>
    </source>
</evidence>
<evidence type="ECO:0000256" key="12">
    <source>
        <dbReference type="RuleBase" id="RU366059"/>
    </source>
</evidence>
<keyword evidence="7 11" id="KW-0408">Iron</keyword>
<name>A0A2N6UI22_9FIRM</name>
<keyword evidence="8 11" id="KW-0411">Iron-sulfur</keyword>
<protein>
    <recommendedName>
        <fullName evidence="11">L-serine deaminase</fullName>
    </recommendedName>
</protein>
<dbReference type="Pfam" id="PF03315">
    <property type="entry name" value="SDH_beta"/>
    <property type="match status" value="1"/>
</dbReference>
<keyword evidence="4 11" id="KW-0312">Gluconeogenesis</keyword>
<dbReference type="Proteomes" id="UP000235658">
    <property type="component" value="Unassembled WGS sequence"/>
</dbReference>
<sequence length="218" mass="24136">MANLSVFDIIGPVMIGPSSSHTAGANRIAKIARDLGGEGFTKVDFYLHGSFAKTYQGHGTDRALVGGVLGFGPEDERLRDSFEIADKAGITYNFIPQDMGDVHPNTVKIILHYPDGHEFKLRGSSIGGGNIMINQIMDNDVEYNGKNPTIICTYPEQKGMIAFISNVLFDHNYNIKNMKTMHKGGIIMLIVELDQDLEEDVYKEIEAGKNFEFIKYLG</sequence>
<proteinExistence type="inferred from homology"/>
<evidence type="ECO:0000256" key="6">
    <source>
        <dbReference type="ARBA" id="ARBA00022723"/>
    </source>
</evidence>
<comment type="caution">
    <text evidence="14">The sequence shown here is derived from an EMBL/GenBank/DDBJ whole genome shotgun (WGS) entry which is preliminary data.</text>
</comment>
<dbReference type="PROSITE" id="PS51671">
    <property type="entry name" value="ACT"/>
    <property type="match status" value="1"/>
</dbReference>
<evidence type="ECO:0000256" key="8">
    <source>
        <dbReference type="ARBA" id="ARBA00023014"/>
    </source>
</evidence>
<reference evidence="14 15" key="1">
    <citation type="submission" date="2017-09" db="EMBL/GenBank/DDBJ databases">
        <title>Bacterial strain isolated from the female urinary microbiota.</title>
        <authorList>
            <person name="Thomas-White K."/>
            <person name="Kumar N."/>
            <person name="Forster S."/>
            <person name="Putonti C."/>
            <person name="Lawley T."/>
            <person name="Wolfe A.J."/>
        </authorList>
    </citation>
    <scope>NUCLEOTIDE SEQUENCE [LARGE SCALE GENOMIC DNA]</scope>
    <source>
        <strain evidence="14 15">UMB0204</strain>
    </source>
</reference>
<dbReference type="AlphaFoldDB" id="A0A2N6UI22"/>
<dbReference type="InterPro" id="IPR002912">
    <property type="entry name" value="ACT_dom"/>
</dbReference>
<dbReference type="GeneID" id="84578886"/>
<evidence type="ECO:0000256" key="4">
    <source>
        <dbReference type="ARBA" id="ARBA00022432"/>
    </source>
</evidence>
<organism evidence="14 15">
    <name type="scientific">Anaerococcus hydrogenalis</name>
    <dbReference type="NCBI Taxonomy" id="33029"/>
    <lineage>
        <taxon>Bacteria</taxon>
        <taxon>Bacillati</taxon>
        <taxon>Bacillota</taxon>
        <taxon>Tissierellia</taxon>
        <taxon>Tissierellales</taxon>
        <taxon>Peptoniphilaceae</taxon>
        <taxon>Anaerococcus</taxon>
    </lineage>
</organism>
<evidence type="ECO:0000313" key="15">
    <source>
        <dbReference type="Proteomes" id="UP000235658"/>
    </source>
</evidence>
<dbReference type="GO" id="GO:0006094">
    <property type="term" value="P:gluconeogenesis"/>
    <property type="evidence" value="ECO:0007669"/>
    <property type="project" value="UniProtKB-UniRule"/>
</dbReference>
<dbReference type="UniPathway" id="UPA00138"/>